<dbReference type="EC" id="1.-.-.-" evidence="7"/>
<dbReference type="PROSITE" id="PS00982">
    <property type="entry name" value="PHYTOENE_DH"/>
    <property type="match status" value="1"/>
</dbReference>
<dbReference type="GO" id="GO:0016491">
    <property type="term" value="F:oxidoreductase activity"/>
    <property type="evidence" value="ECO:0007669"/>
    <property type="project" value="UniProtKB-KW"/>
</dbReference>
<dbReference type="InterPro" id="IPR014105">
    <property type="entry name" value="Carotenoid/retinoid_OxRdtase"/>
</dbReference>
<proteinExistence type="inferred from homology"/>
<dbReference type="SUPFAM" id="SSF51905">
    <property type="entry name" value="FAD/NAD(P)-binding domain"/>
    <property type="match status" value="1"/>
</dbReference>
<evidence type="ECO:0000256" key="3">
    <source>
        <dbReference type="ARBA" id="ARBA00022746"/>
    </source>
</evidence>
<comment type="caution">
    <text evidence="7">The sequence shown here is derived from an EMBL/GenBank/DDBJ whole genome shotgun (WGS) entry which is preliminary data.</text>
</comment>
<dbReference type="Gene3D" id="3.50.50.60">
    <property type="entry name" value="FAD/NAD(P)-binding domain"/>
    <property type="match status" value="2"/>
</dbReference>
<dbReference type="PANTHER" id="PTHR43734:SF1">
    <property type="entry name" value="PHYTOENE DESATURASE"/>
    <property type="match status" value="1"/>
</dbReference>
<evidence type="ECO:0000256" key="5">
    <source>
        <dbReference type="RuleBase" id="RU362075"/>
    </source>
</evidence>
<organism evidence="7 8">
    <name type="scientific">Streptomyces argenteolus</name>
    <dbReference type="NCBI Taxonomy" id="67274"/>
    <lineage>
        <taxon>Bacteria</taxon>
        <taxon>Bacillati</taxon>
        <taxon>Actinomycetota</taxon>
        <taxon>Actinomycetes</taxon>
        <taxon>Kitasatosporales</taxon>
        <taxon>Streptomycetaceae</taxon>
        <taxon>Streptomyces</taxon>
    </lineage>
</organism>
<dbReference type="RefSeq" id="WP_387901486.1">
    <property type="nucleotide sequence ID" value="NZ_JBIBEG010000003.1"/>
</dbReference>
<comment type="similarity">
    <text evidence="2 5">Belongs to the carotenoid/retinoid oxidoreductase family.</text>
</comment>
<keyword evidence="4 5" id="KW-0560">Oxidoreductase</keyword>
<evidence type="ECO:0000256" key="2">
    <source>
        <dbReference type="ARBA" id="ARBA00006046"/>
    </source>
</evidence>
<dbReference type="EMBL" id="JBIBEG010000003">
    <property type="protein sequence ID" value="MFF5896913.1"/>
    <property type="molecule type" value="Genomic_DNA"/>
</dbReference>
<keyword evidence="3 5" id="KW-0125">Carotenoid biosynthesis</keyword>
<evidence type="ECO:0000256" key="4">
    <source>
        <dbReference type="ARBA" id="ARBA00023002"/>
    </source>
</evidence>
<dbReference type="InterPro" id="IPR008150">
    <property type="entry name" value="Phytoene_DH_bac_CS"/>
</dbReference>
<gene>
    <name evidence="7" type="primary">crtI</name>
    <name evidence="7" type="ORF">ACFY8O_13395</name>
</gene>
<dbReference type="Proteomes" id="UP001602322">
    <property type="component" value="Unassembled WGS sequence"/>
</dbReference>
<evidence type="ECO:0000259" key="6">
    <source>
        <dbReference type="Pfam" id="PF01593"/>
    </source>
</evidence>
<accession>A0ABW6X6V9</accession>
<name>A0ABW6X6V9_9ACTN</name>
<reference evidence="7 8" key="1">
    <citation type="submission" date="2024-10" db="EMBL/GenBank/DDBJ databases">
        <title>The Natural Products Discovery Center: Release of the First 8490 Sequenced Strains for Exploring Actinobacteria Biosynthetic Diversity.</title>
        <authorList>
            <person name="Kalkreuter E."/>
            <person name="Kautsar S.A."/>
            <person name="Yang D."/>
            <person name="Bader C.D."/>
            <person name="Teijaro C.N."/>
            <person name="Fluegel L."/>
            <person name="Davis C.M."/>
            <person name="Simpson J.R."/>
            <person name="Lauterbach L."/>
            <person name="Steele A.D."/>
            <person name="Gui C."/>
            <person name="Meng S."/>
            <person name="Li G."/>
            <person name="Viehrig K."/>
            <person name="Ye F."/>
            <person name="Su P."/>
            <person name="Kiefer A.F."/>
            <person name="Nichols A."/>
            <person name="Cepeda A.J."/>
            <person name="Yan W."/>
            <person name="Fan B."/>
            <person name="Jiang Y."/>
            <person name="Adhikari A."/>
            <person name="Zheng C.-J."/>
            <person name="Schuster L."/>
            <person name="Cowan T.M."/>
            <person name="Smanski M.J."/>
            <person name="Chevrette M.G."/>
            <person name="De Carvalho L.P.S."/>
            <person name="Shen B."/>
        </authorList>
    </citation>
    <scope>NUCLEOTIDE SEQUENCE [LARGE SCALE GENOMIC DNA]</scope>
    <source>
        <strain evidence="7 8">NPDC012540</strain>
    </source>
</reference>
<dbReference type="NCBIfam" id="TIGR02734">
    <property type="entry name" value="crtI_fam"/>
    <property type="match status" value="1"/>
</dbReference>
<evidence type="ECO:0000256" key="1">
    <source>
        <dbReference type="ARBA" id="ARBA00004829"/>
    </source>
</evidence>
<evidence type="ECO:0000313" key="8">
    <source>
        <dbReference type="Proteomes" id="UP001602322"/>
    </source>
</evidence>
<evidence type="ECO:0000313" key="7">
    <source>
        <dbReference type="EMBL" id="MFF5896913.1"/>
    </source>
</evidence>
<dbReference type="Pfam" id="PF01593">
    <property type="entry name" value="Amino_oxidase"/>
    <property type="match status" value="1"/>
</dbReference>
<dbReference type="InterPro" id="IPR036188">
    <property type="entry name" value="FAD/NAD-bd_sf"/>
</dbReference>
<feature type="domain" description="Amine oxidase" evidence="6">
    <location>
        <begin position="18"/>
        <end position="490"/>
    </location>
</feature>
<keyword evidence="8" id="KW-1185">Reference proteome</keyword>
<dbReference type="PANTHER" id="PTHR43734">
    <property type="entry name" value="PHYTOENE DESATURASE"/>
    <property type="match status" value="1"/>
</dbReference>
<dbReference type="InterPro" id="IPR002937">
    <property type="entry name" value="Amino_oxidase"/>
</dbReference>
<comment type="pathway">
    <text evidence="1 5">Carotenoid biosynthesis.</text>
</comment>
<sequence length="510" mass="54955">MRTVSGPTDHVVVVGAGLSGLAAALHLLGAGRSVTVVERDAAPGGRAGRLDMGGYRVDTGPTVLTMPHLADDAFAAVGDSLHRRVELVPLHPAYRARFADGSHVDVHTEGDAMEAEVRRFAGPAEAEGYRRLRNWLERLYRAQMRRFIDTNFDSPFQLLHPDLARLAALGGFGRLDSQIARFLSDPRLRRVFSFQALYAGVTPARALAAYAVIAYMDTVAGVWFPKGGMHALPRAMADAAAGAGGRFRWSAEVSGLEQSAGRVRAVRLASGERIPCDAVVLTPDLPVVHRLLGRAPRRPVRLRHSPSAVILHAGTDRTWPELAHHTISFGGAWERTFDELTRTGQVMSDPSLLITRPTTHDPSLAPEGKHLHYVLAPCPNTTTGPAATTWRDLGPRYRDSLLAELENRGLHGFEESIDSELLVTPVDWTAQGHAAGTPFSLSHTFAQTGPFRPRNLVRGLDNVVLAGCGTTPGVGVPTVLVSGKLAAARIAGSRRVTGAPRRPVMEGQNR</sequence>
<protein>
    <submittedName>
        <fullName evidence="7">Phytoene desaturase family protein</fullName>
        <ecNumber evidence="7">1.-.-.-</ecNumber>
    </submittedName>
</protein>